<feature type="region of interest" description="Disordered" evidence="1">
    <location>
        <begin position="42"/>
        <end position="117"/>
    </location>
</feature>
<comment type="caution">
    <text evidence="2">The sequence shown here is derived from an EMBL/GenBank/DDBJ whole genome shotgun (WGS) entry which is preliminary data.</text>
</comment>
<evidence type="ECO:0000256" key="1">
    <source>
        <dbReference type="SAM" id="MobiDB-lite"/>
    </source>
</evidence>
<organism evidence="2 3">
    <name type="scientific">Stylosanthes scabra</name>
    <dbReference type="NCBI Taxonomy" id="79078"/>
    <lineage>
        <taxon>Eukaryota</taxon>
        <taxon>Viridiplantae</taxon>
        <taxon>Streptophyta</taxon>
        <taxon>Embryophyta</taxon>
        <taxon>Tracheophyta</taxon>
        <taxon>Spermatophyta</taxon>
        <taxon>Magnoliopsida</taxon>
        <taxon>eudicotyledons</taxon>
        <taxon>Gunneridae</taxon>
        <taxon>Pentapetalae</taxon>
        <taxon>rosids</taxon>
        <taxon>fabids</taxon>
        <taxon>Fabales</taxon>
        <taxon>Fabaceae</taxon>
        <taxon>Papilionoideae</taxon>
        <taxon>50 kb inversion clade</taxon>
        <taxon>dalbergioids sensu lato</taxon>
        <taxon>Dalbergieae</taxon>
        <taxon>Pterocarpus clade</taxon>
        <taxon>Stylosanthes</taxon>
    </lineage>
</organism>
<feature type="compositionally biased region" description="Basic and acidic residues" evidence="1">
    <location>
        <begin position="48"/>
        <end position="59"/>
    </location>
</feature>
<reference evidence="2 3" key="1">
    <citation type="journal article" date="2023" name="Plants (Basel)">
        <title>Bridging the Gap: Combining Genomics and Transcriptomics Approaches to Understand Stylosanthes scabra, an Orphan Legume from the Brazilian Caatinga.</title>
        <authorList>
            <person name="Ferreira-Neto J.R.C."/>
            <person name="da Silva M.D."/>
            <person name="Binneck E."/>
            <person name="de Melo N.F."/>
            <person name="da Silva R.H."/>
            <person name="de Melo A.L.T.M."/>
            <person name="Pandolfi V."/>
            <person name="Bustamante F.O."/>
            <person name="Brasileiro-Vidal A.C."/>
            <person name="Benko-Iseppon A.M."/>
        </authorList>
    </citation>
    <scope>NUCLEOTIDE SEQUENCE [LARGE SCALE GENOMIC DNA]</scope>
    <source>
        <tissue evidence="2">Leaves</tissue>
    </source>
</reference>
<keyword evidence="3" id="KW-1185">Reference proteome</keyword>
<gene>
    <name evidence="2" type="ORF">PIB30_078610</name>
</gene>
<evidence type="ECO:0000313" key="2">
    <source>
        <dbReference type="EMBL" id="MED6211967.1"/>
    </source>
</evidence>
<evidence type="ECO:0000313" key="3">
    <source>
        <dbReference type="Proteomes" id="UP001341840"/>
    </source>
</evidence>
<feature type="compositionally biased region" description="Basic and acidic residues" evidence="1">
    <location>
        <begin position="85"/>
        <end position="98"/>
    </location>
</feature>
<name>A0ABU6YNH4_9FABA</name>
<accession>A0ABU6YNH4</accession>
<protein>
    <submittedName>
        <fullName evidence="2">Uncharacterized protein</fullName>
    </submittedName>
</protein>
<dbReference type="EMBL" id="JASCZI010242746">
    <property type="protein sequence ID" value="MED6211967.1"/>
    <property type="molecule type" value="Genomic_DNA"/>
</dbReference>
<dbReference type="Proteomes" id="UP001341840">
    <property type="component" value="Unassembled WGS sequence"/>
</dbReference>
<proteinExistence type="predicted"/>
<sequence length="137" mass="14482">MELCAGGEFFDSREDISESAAAYVVRTIAEVVMHDGAVIEAKGRRPQRRCEAGVRRLDGDSASTGDEEPMVMSKGARQGGRGSPKSKDAETFIERDSGGARQRHKNTGSSGGCICSFGTPRQAAAAVESDELATDGR</sequence>